<dbReference type="CDD" id="cd01670">
    <property type="entry name" value="Death"/>
    <property type="match status" value="1"/>
</dbReference>
<comment type="caution">
    <text evidence="2">The sequence shown here is derived from an EMBL/GenBank/DDBJ whole genome shotgun (WGS) entry which is preliminary data.</text>
</comment>
<keyword evidence="3" id="KW-1185">Reference proteome</keyword>
<dbReference type="SUPFAM" id="SSF47986">
    <property type="entry name" value="DEATH domain"/>
    <property type="match status" value="1"/>
</dbReference>
<sequence>MKFNLTIGKDMAILGHAMGFVTTEIDHIIMESHYSVATQMHKLFTKWRQRYSRGATLGLLTATLKRAESYGADVNWDKYDDALKDLKKSLSMD</sequence>
<dbReference type="GO" id="GO:0007165">
    <property type="term" value="P:signal transduction"/>
    <property type="evidence" value="ECO:0007669"/>
    <property type="project" value="InterPro"/>
</dbReference>
<gene>
    <name evidence="2" type="ORF">FSP39_019891</name>
</gene>
<organism evidence="2 3">
    <name type="scientific">Pinctada imbricata</name>
    <name type="common">Atlantic pearl-oyster</name>
    <name type="synonym">Pinctada martensii</name>
    <dbReference type="NCBI Taxonomy" id="66713"/>
    <lineage>
        <taxon>Eukaryota</taxon>
        <taxon>Metazoa</taxon>
        <taxon>Spiralia</taxon>
        <taxon>Lophotrochozoa</taxon>
        <taxon>Mollusca</taxon>
        <taxon>Bivalvia</taxon>
        <taxon>Autobranchia</taxon>
        <taxon>Pteriomorphia</taxon>
        <taxon>Pterioida</taxon>
        <taxon>Pterioidea</taxon>
        <taxon>Pteriidae</taxon>
        <taxon>Pinctada</taxon>
    </lineage>
</organism>
<feature type="domain" description="Death" evidence="1">
    <location>
        <begin position="1"/>
        <end position="68"/>
    </location>
</feature>
<dbReference type="AlphaFoldDB" id="A0AA89C742"/>
<evidence type="ECO:0000313" key="2">
    <source>
        <dbReference type="EMBL" id="KAK3103529.1"/>
    </source>
</evidence>
<dbReference type="InterPro" id="IPR000488">
    <property type="entry name" value="Death_dom"/>
</dbReference>
<dbReference type="Pfam" id="PF00531">
    <property type="entry name" value="Death"/>
    <property type="match status" value="1"/>
</dbReference>
<dbReference type="Gene3D" id="1.10.533.10">
    <property type="entry name" value="Death Domain, Fas"/>
    <property type="match status" value="1"/>
</dbReference>
<dbReference type="InterPro" id="IPR011029">
    <property type="entry name" value="DEATH-like_dom_sf"/>
</dbReference>
<proteinExistence type="predicted"/>
<dbReference type="PROSITE" id="PS50017">
    <property type="entry name" value="DEATH_DOMAIN"/>
    <property type="match status" value="1"/>
</dbReference>
<name>A0AA89C742_PINIB</name>
<dbReference type="EMBL" id="VSWD01000005">
    <property type="protein sequence ID" value="KAK3103529.1"/>
    <property type="molecule type" value="Genomic_DNA"/>
</dbReference>
<accession>A0AA89C742</accession>
<evidence type="ECO:0000259" key="1">
    <source>
        <dbReference type="PROSITE" id="PS50017"/>
    </source>
</evidence>
<evidence type="ECO:0000313" key="3">
    <source>
        <dbReference type="Proteomes" id="UP001186944"/>
    </source>
</evidence>
<dbReference type="Proteomes" id="UP001186944">
    <property type="component" value="Unassembled WGS sequence"/>
</dbReference>
<protein>
    <recommendedName>
        <fullName evidence="1">Death domain-containing protein</fullName>
    </recommendedName>
</protein>
<reference evidence="2" key="1">
    <citation type="submission" date="2019-08" db="EMBL/GenBank/DDBJ databases">
        <title>The improved chromosome-level genome for the pearl oyster Pinctada fucata martensii using PacBio sequencing and Hi-C.</title>
        <authorList>
            <person name="Zheng Z."/>
        </authorList>
    </citation>
    <scope>NUCLEOTIDE SEQUENCE</scope>
    <source>
        <strain evidence="2">ZZ-2019</strain>
        <tissue evidence="2">Adductor muscle</tissue>
    </source>
</reference>